<feature type="region of interest" description="Disordered" evidence="1">
    <location>
        <begin position="112"/>
        <end position="184"/>
    </location>
</feature>
<feature type="compositionally biased region" description="Basic and acidic residues" evidence="1">
    <location>
        <begin position="175"/>
        <end position="184"/>
    </location>
</feature>
<sequence>MLVAEGEEAGDWWEEIQEKEAEAVNTMNGIRRLFERRWPQVTRSEAEKEAEKALELSRAVGDVSALLIDTARKRLPDSIRMPILAIAELKCEATVNATVINDIAALRQPLETRQSSTWSQPHYEPTASAPTPATMQPMTSNTSVTPATPRMPGPRPPPTPSTSQTNAGTPRPVHHTHDTHSPVR</sequence>
<feature type="compositionally biased region" description="Pro residues" evidence="1">
    <location>
        <begin position="149"/>
        <end position="160"/>
    </location>
</feature>
<dbReference type="Proteomes" id="UP000054279">
    <property type="component" value="Unassembled WGS sequence"/>
</dbReference>
<evidence type="ECO:0000256" key="1">
    <source>
        <dbReference type="SAM" id="MobiDB-lite"/>
    </source>
</evidence>
<evidence type="ECO:0000313" key="2">
    <source>
        <dbReference type="EMBL" id="KIJ22495.1"/>
    </source>
</evidence>
<gene>
    <name evidence="2" type="ORF">M422DRAFT_277061</name>
</gene>
<reference evidence="2 3" key="1">
    <citation type="submission" date="2014-06" db="EMBL/GenBank/DDBJ databases">
        <title>Evolutionary Origins and Diversification of the Mycorrhizal Mutualists.</title>
        <authorList>
            <consortium name="DOE Joint Genome Institute"/>
            <consortium name="Mycorrhizal Genomics Consortium"/>
            <person name="Kohler A."/>
            <person name="Kuo A."/>
            <person name="Nagy L.G."/>
            <person name="Floudas D."/>
            <person name="Copeland A."/>
            <person name="Barry K.W."/>
            <person name="Cichocki N."/>
            <person name="Veneault-Fourrey C."/>
            <person name="LaButti K."/>
            <person name="Lindquist E.A."/>
            <person name="Lipzen A."/>
            <person name="Lundell T."/>
            <person name="Morin E."/>
            <person name="Murat C."/>
            <person name="Riley R."/>
            <person name="Ohm R."/>
            <person name="Sun H."/>
            <person name="Tunlid A."/>
            <person name="Henrissat B."/>
            <person name="Grigoriev I.V."/>
            <person name="Hibbett D.S."/>
            <person name="Martin F."/>
        </authorList>
    </citation>
    <scope>NUCLEOTIDE SEQUENCE [LARGE SCALE GENOMIC DNA]</scope>
    <source>
        <strain evidence="2 3">SS14</strain>
    </source>
</reference>
<accession>A0A0C9UBM0</accession>
<dbReference type="EMBL" id="KN838180">
    <property type="protein sequence ID" value="KIJ22495.1"/>
    <property type="molecule type" value="Genomic_DNA"/>
</dbReference>
<proteinExistence type="predicted"/>
<organism evidence="2 3">
    <name type="scientific">Sphaerobolus stellatus (strain SS14)</name>
    <dbReference type="NCBI Taxonomy" id="990650"/>
    <lineage>
        <taxon>Eukaryota</taxon>
        <taxon>Fungi</taxon>
        <taxon>Dikarya</taxon>
        <taxon>Basidiomycota</taxon>
        <taxon>Agaricomycotina</taxon>
        <taxon>Agaricomycetes</taxon>
        <taxon>Phallomycetidae</taxon>
        <taxon>Geastrales</taxon>
        <taxon>Sphaerobolaceae</taxon>
        <taxon>Sphaerobolus</taxon>
    </lineage>
</organism>
<dbReference type="HOGENOM" id="CLU_1469096_0_0_1"/>
<feature type="compositionally biased region" description="Polar residues" evidence="1">
    <location>
        <begin position="128"/>
        <end position="144"/>
    </location>
</feature>
<name>A0A0C9UBM0_SPHS4</name>
<dbReference type="AlphaFoldDB" id="A0A0C9UBM0"/>
<protein>
    <submittedName>
        <fullName evidence="2">Uncharacterized protein</fullName>
    </submittedName>
</protein>
<keyword evidence="3" id="KW-1185">Reference proteome</keyword>
<evidence type="ECO:0000313" key="3">
    <source>
        <dbReference type="Proteomes" id="UP000054279"/>
    </source>
</evidence>